<dbReference type="Proteomes" id="UP001148614">
    <property type="component" value="Unassembled WGS sequence"/>
</dbReference>
<dbReference type="AlphaFoldDB" id="A0A9W8NFI0"/>
<feature type="compositionally biased region" description="Low complexity" evidence="1">
    <location>
        <begin position="1"/>
        <end position="13"/>
    </location>
</feature>
<name>A0A9W8NFI0_9PEZI</name>
<feature type="region of interest" description="Disordered" evidence="1">
    <location>
        <begin position="249"/>
        <end position="272"/>
    </location>
</feature>
<feature type="compositionally biased region" description="Low complexity" evidence="1">
    <location>
        <begin position="87"/>
        <end position="101"/>
    </location>
</feature>
<proteinExistence type="predicted"/>
<accession>A0A9W8NFI0</accession>
<feature type="compositionally biased region" description="Polar residues" evidence="1">
    <location>
        <begin position="249"/>
        <end position="264"/>
    </location>
</feature>
<feature type="region of interest" description="Disordered" evidence="1">
    <location>
        <begin position="1"/>
        <end position="113"/>
    </location>
</feature>
<protein>
    <submittedName>
        <fullName evidence="2">Uncharacterized protein</fullName>
    </submittedName>
</protein>
<feature type="compositionally biased region" description="Polar residues" evidence="1">
    <location>
        <begin position="305"/>
        <end position="321"/>
    </location>
</feature>
<gene>
    <name evidence="2" type="ORF">NPX13_g5083</name>
</gene>
<feature type="compositionally biased region" description="Polar residues" evidence="1">
    <location>
        <begin position="23"/>
        <end position="32"/>
    </location>
</feature>
<evidence type="ECO:0000313" key="3">
    <source>
        <dbReference type="Proteomes" id="UP001148614"/>
    </source>
</evidence>
<feature type="region of interest" description="Disordered" evidence="1">
    <location>
        <begin position="305"/>
        <end position="332"/>
    </location>
</feature>
<feature type="region of interest" description="Disordered" evidence="1">
    <location>
        <begin position="570"/>
        <end position="594"/>
    </location>
</feature>
<dbReference type="EMBL" id="JANPWZ010000773">
    <property type="protein sequence ID" value="KAJ3572350.1"/>
    <property type="molecule type" value="Genomic_DNA"/>
</dbReference>
<comment type="caution">
    <text evidence="2">The sequence shown here is derived from an EMBL/GenBank/DDBJ whole genome shotgun (WGS) entry which is preliminary data.</text>
</comment>
<dbReference type="VEuPathDB" id="FungiDB:F4678DRAFT_81212"/>
<organism evidence="2 3">
    <name type="scientific">Xylaria arbuscula</name>
    <dbReference type="NCBI Taxonomy" id="114810"/>
    <lineage>
        <taxon>Eukaryota</taxon>
        <taxon>Fungi</taxon>
        <taxon>Dikarya</taxon>
        <taxon>Ascomycota</taxon>
        <taxon>Pezizomycotina</taxon>
        <taxon>Sordariomycetes</taxon>
        <taxon>Xylariomycetidae</taxon>
        <taxon>Xylariales</taxon>
        <taxon>Xylariaceae</taxon>
        <taxon>Xylaria</taxon>
    </lineage>
</organism>
<feature type="compositionally biased region" description="Polar residues" evidence="1">
    <location>
        <begin position="52"/>
        <end position="86"/>
    </location>
</feature>
<evidence type="ECO:0000313" key="2">
    <source>
        <dbReference type="EMBL" id="KAJ3572350.1"/>
    </source>
</evidence>
<reference evidence="2" key="1">
    <citation type="submission" date="2022-07" db="EMBL/GenBank/DDBJ databases">
        <title>Genome Sequence of Xylaria arbuscula.</title>
        <authorList>
            <person name="Buettner E."/>
        </authorList>
    </citation>
    <scope>NUCLEOTIDE SEQUENCE</scope>
    <source>
        <strain evidence="2">VT107</strain>
    </source>
</reference>
<keyword evidence="3" id="KW-1185">Reference proteome</keyword>
<evidence type="ECO:0000256" key="1">
    <source>
        <dbReference type="SAM" id="MobiDB-lite"/>
    </source>
</evidence>
<sequence>MSSPSSESRVTSSADLQMPHPGETNNLTTAGPSPSLWPEVSHQPYPSRETDTQASASRRTLDTPGTSCAVSYSCSNTDEVVSGSTLPTSNSSSSSNSSTSSSPPPPRPIDITATPVFEPHYPRWHSYPPVLPTTFDTPIYVSSLKGPSFDLTDKYLEQSRAFQRWVEQKDAERIQLRYTPTYKKLVEDKREQQHMANRGSTPEDRTKARMRLIHIEKLMKKERERLAPADRQCISEIEKECVAIGSIDSHQQTVSRQRQLSSTPPVEPKTTLSKVERLLGADGSCPSISSWTQRCQSIPIKPSYEESNSIQQDGGKSNAQSPQPPQPVESLPVTGREMTQTTMAWPDKPFPVLIPDWFPVAMAQRNIEMEGRTVEECYNNLLNYIYRLEMAKSQEEYKKNHPDAEGIIVKDYTWDKSWHDPCDGWRHEKQRKMGGWWKCNKGPNALPAERRCRLCSPTKPAPPATPPAQLLNETMGYIREAMAAVAERDKEMVLKSFPRSQPRGVDPSGPLVDETLKMWAHHDNPLVTTELGTIPIGTRQPWINYNPLRGIDDTEEILETVEEYLKLTVAEHHEQEQPDREVASKGKGKELCVS</sequence>